<dbReference type="OrthoDB" id="9814657at2"/>
<proteinExistence type="inferred from homology"/>
<dbReference type="SUPFAM" id="SSF111369">
    <property type="entry name" value="HlyD-like secretion proteins"/>
    <property type="match status" value="1"/>
</dbReference>
<dbReference type="NCBIfam" id="TIGR01730">
    <property type="entry name" value="RND_mfp"/>
    <property type="match status" value="1"/>
</dbReference>
<protein>
    <submittedName>
        <fullName evidence="5">Membrane fusion protein, cobalt-zinc-cadmium efflux system</fullName>
    </submittedName>
</protein>
<dbReference type="GO" id="GO:0015679">
    <property type="term" value="P:plasma membrane copper ion transport"/>
    <property type="evidence" value="ECO:0007669"/>
    <property type="project" value="TreeGrafter"/>
</dbReference>
<reference evidence="5 6" key="1">
    <citation type="submission" date="2016-10" db="EMBL/GenBank/DDBJ databases">
        <authorList>
            <person name="de Groot N.N."/>
        </authorList>
    </citation>
    <scope>NUCLEOTIDE SEQUENCE [LARGE SCALE GENOMIC DNA]</scope>
    <source>
        <strain evidence="5 6">DSM 19938</strain>
    </source>
</reference>
<dbReference type="InterPro" id="IPR058647">
    <property type="entry name" value="BSH_CzcB-like"/>
</dbReference>
<dbReference type="PROSITE" id="PS51257">
    <property type="entry name" value="PROKAR_LIPOPROTEIN"/>
    <property type="match status" value="1"/>
</dbReference>
<dbReference type="InterPro" id="IPR006143">
    <property type="entry name" value="RND_pump_MFP"/>
</dbReference>
<evidence type="ECO:0000256" key="2">
    <source>
        <dbReference type="ARBA" id="ARBA00022448"/>
    </source>
</evidence>
<organism evidence="5 6">
    <name type="scientific">Dyadobacter koreensis</name>
    <dbReference type="NCBI Taxonomy" id="408657"/>
    <lineage>
        <taxon>Bacteria</taxon>
        <taxon>Pseudomonadati</taxon>
        <taxon>Bacteroidota</taxon>
        <taxon>Cytophagia</taxon>
        <taxon>Cytophagales</taxon>
        <taxon>Spirosomataceae</taxon>
        <taxon>Dyadobacter</taxon>
    </lineage>
</organism>
<evidence type="ECO:0000256" key="1">
    <source>
        <dbReference type="ARBA" id="ARBA00009477"/>
    </source>
</evidence>
<feature type="signal peptide" evidence="3">
    <location>
        <begin position="1"/>
        <end position="20"/>
    </location>
</feature>
<dbReference type="GO" id="GO:0030313">
    <property type="term" value="C:cell envelope"/>
    <property type="evidence" value="ECO:0007669"/>
    <property type="project" value="TreeGrafter"/>
</dbReference>
<keyword evidence="2" id="KW-0813">Transport</keyword>
<dbReference type="Pfam" id="PF25973">
    <property type="entry name" value="BSH_CzcB"/>
    <property type="match status" value="1"/>
</dbReference>
<sequence length="377" mass="42466">MMKYLIYSLLILLSSSCSKKAENEKITTEKSTDSNVASLNEKQIENAGIKTALPEKKQISSVLKLNGKIDVPPQNIVSISVPLGGYLKTTKLLPGTRVKKGEVLAVMEDQQYIQLQQDYLTGKARIVFLENDYLRQKDLNKSKSSSDKTFQQAESDYQSQQVMMKALHEKLKLAGINPDHLTKDNITRSISIYSPINGYVSKVNVNIGRYVSPTEVLFELINPTDIHLALKVFEKDLDKIKIGQKILAYTNNMPDKKYQCEIILISKDLSPERTAEVHSHFGSYEPELLPGMFMNADIQLNSRSVLVLPDDAIVTYDDKQYIFFPKGKSSFEMKQVRTGTSESGFTEIISKEKLDNQLCVVNGAYSLLMSLKNKSEE</sequence>
<keyword evidence="3" id="KW-0732">Signal</keyword>
<dbReference type="Gene3D" id="2.40.420.20">
    <property type="match status" value="1"/>
</dbReference>
<dbReference type="PANTHER" id="PTHR30097:SF4">
    <property type="entry name" value="SLR6042 PROTEIN"/>
    <property type="match status" value="1"/>
</dbReference>
<feature type="chain" id="PRO_5011542154" evidence="3">
    <location>
        <begin position="21"/>
        <end position="377"/>
    </location>
</feature>
<evidence type="ECO:0000313" key="6">
    <source>
        <dbReference type="Proteomes" id="UP000199532"/>
    </source>
</evidence>
<comment type="similarity">
    <text evidence="1">Belongs to the membrane fusion protein (MFP) (TC 8.A.1) family.</text>
</comment>
<dbReference type="EMBL" id="FNXY01000007">
    <property type="protein sequence ID" value="SEJ40719.1"/>
    <property type="molecule type" value="Genomic_DNA"/>
</dbReference>
<dbReference type="Gene3D" id="2.40.30.170">
    <property type="match status" value="1"/>
</dbReference>
<name>A0A1H6YHI6_9BACT</name>
<accession>A0A1H6YHI6</accession>
<gene>
    <name evidence="5" type="ORF">SAMN04487995_4523</name>
</gene>
<dbReference type="AlphaFoldDB" id="A0A1H6YHI6"/>
<dbReference type="GO" id="GO:0060003">
    <property type="term" value="P:copper ion export"/>
    <property type="evidence" value="ECO:0007669"/>
    <property type="project" value="TreeGrafter"/>
</dbReference>
<dbReference type="GO" id="GO:0016020">
    <property type="term" value="C:membrane"/>
    <property type="evidence" value="ECO:0007669"/>
    <property type="project" value="InterPro"/>
</dbReference>
<dbReference type="GO" id="GO:0022857">
    <property type="term" value="F:transmembrane transporter activity"/>
    <property type="evidence" value="ECO:0007669"/>
    <property type="project" value="InterPro"/>
</dbReference>
<keyword evidence="6" id="KW-1185">Reference proteome</keyword>
<dbReference type="InterPro" id="IPR051909">
    <property type="entry name" value="MFP_Cation_Efflux"/>
</dbReference>
<dbReference type="STRING" id="408657.SAMN04487995_4523"/>
<dbReference type="Gene3D" id="1.10.287.470">
    <property type="entry name" value="Helix hairpin bin"/>
    <property type="match status" value="1"/>
</dbReference>
<evidence type="ECO:0000313" key="5">
    <source>
        <dbReference type="EMBL" id="SEJ40719.1"/>
    </source>
</evidence>
<evidence type="ECO:0000259" key="4">
    <source>
        <dbReference type="Pfam" id="PF25973"/>
    </source>
</evidence>
<dbReference type="PANTHER" id="PTHR30097">
    <property type="entry name" value="CATION EFFLUX SYSTEM PROTEIN CUSB"/>
    <property type="match status" value="1"/>
</dbReference>
<dbReference type="RefSeq" id="WP_090338519.1">
    <property type="nucleotide sequence ID" value="NZ_FNXY01000007.1"/>
</dbReference>
<feature type="domain" description="CzcB-like barrel-sandwich hybrid" evidence="4">
    <location>
        <begin position="76"/>
        <end position="220"/>
    </location>
</feature>
<dbReference type="Proteomes" id="UP000199532">
    <property type="component" value="Unassembled WGS sequence"/>
</dbReference>
<evidence type="ECO:0000256" key="3">
    <source>
        <dbReference type="SAM" id="SignalP"/>
    </source>
</evidence>